<comment type="caution">
    <text evidence="3">The sequence shown here is derived from an EMBL/GenBank/DDBJ whole genome shotgun (WGS) entry which is preliminary data.</text>
</comment>
<dbReference type="Proteomes" id="UP000669179">
    <property type="component" value="Unassembled WGS sequence"/>
</dbReference>
<gene>
    <name evidence="3" type="ORF">J4573_33115</name>
</gene>
<feature type="region of interest" description="Disordered" evidence="1">
    <location>
        <begin position="289"/>
        <end position="308"/>
    </location>
</feature>
<dbReference type="RefSeq" id="WP_208259853.1">
    <property type="nucleotide sequence ID" value="NZ_JAGEOJ010000014.1"/>
</dbReference>
<evidence type="ECO:0000313" key="4">
    <source>
        <dbReference type="Proteomes" id="UP000669179"/>
    </source>
</evidence>
<feature type="signal peptide" evidence="2">
    <location>
        <begin position="1"/>
        <end position="31"/>
    </location>
</feature>
<dbReference type="AlphaFoldDB" id="A0A939PKX8"/>
<dbReference type="EMBL" id="JAGEOJ010000014">
    <property type="protein sequence ID" value="MBO2451968.1"/>
    <property type="molecule type" value="Genomic_DNA"/>
</dbReference>
<protein>
    <submittedName>
        <fullName evidence="3">Uncharacterized protein</fullName>
    </submittedName>
</protein>
<proteinExistence type="predicted"/>
<evidence type="ECO:0000256" key="2">
    <source>
        <dbReference type="SAM" id="SignalP"/>
    </source>
</evidence>
<organism evidence="3 4">
    <name type="scientific">Actinomadura barringtoniae</name>
    <dbReference type="NCBI Taxonomy" id="1427535"/>
    <lineage>
        <taxon>Bacteria</taxon>
        <taxon>Bacillati</taxon>
        <taxon>Actinomycetota</taxon>
        <taxon>Actinomycetes</taxon>
        <taxon>Streptosporangiales</taxon>
        <taxon>Thermomonosporaceae</taxon>
        <taxon>Actinomadura</taxon>
    </lineage>
</organism>
<feature type="chain" id="PRO_5036792896" evidence="2">
    <location>
        <begin position="32"/>
        <end position="308"/>
    </location>
</feature>
<evidence type="ECO:0000256" key="1">
    <source>
        <dbReference type="SAM" id="MobiDB-lite"/>
    </source>
</evidence>
<evidence type="ECO:0000313" key="3">
    <source>
        <dbReference type="EMBL" id="MBO2451968.1"/>
    </source>
</evidence>
<keyword evidence="4" id="KW-1185">Reference proteome</keyword>
<sequence>MGKWGTSCRRAALVAGAVAVCAAGLVAPASADDGVDLPPDSDDWGTVVPGNKSCVQADSWIARVTGLGRMVNTAMFETHYPTMGEAPEEQGGGRDIVDLTAGGFGIGKVSALYTRSLGHKIPVDVGGGSTRDVPCGAYAEAGGGSVDVGIPYVANPLGSTPMSPFGVHVDAVDVSATAEPGQPVKFRGGAASGYFSMFGQRIIDIPKIWPVNFGARIPEDRSQAALALAETNEQVTTDKLGRPTLDSSGHYFTDPSATSGYVNAIHASVLGSNAADVTVGHAAVLRDPANSEAPPCAVPSARCARPGK</sequence>
<reference evidence="3" key="1">
    <citation type="submission" date="2021-03" db="EMBL/GenBank/DDBJ databases">
        <authorList>
            <person name="Kanchanasin P."/>
            <person name="Saeng-In P."/>
            <person name="Phongsopitanun W."/>
            <person name="Yuki M."/>
            <person name="Kudo T."/>
            <person name="Ohkuma M."/>
            <person name="Tanasupawat S."/>
        </authorList>
    </citation>
    <scope>NUCLEOTIDE SEQUENCE</scope>
    <source>
        <strain evidence="3">GKU 128</strain>
    </source>
</reference>
<keyword evidence="2" id="KW-0732">Signal</keyword>
<accession>A0A939PKX8</accession>
<name>A0A939PKX8_9ACTN</name>